<organism evidence="3">
    <name type="scientific">Picea sitchensis</name>
    <name type="common">Sitka spruce</name>
    <name type="synonym">Pinus sitchensis</name>
    <dbReference type="NCBI Taxonomy" id="3332"/>
    <lineage>
        <taxon>Eukaryota</taxon>
        <taxon>Viridiplantae</taxon>
        <taxon>Streptophyta</taxon>
        <taxon>Embryophyta</taxon>
        <taxon>Tracheophyta</taxon>
        <taxon>Spermatophyta</taxon>
        <taxon>Pinopsida</taxon>
        <taxon>Pinidae</taxon>
        <taxon>Conifers I</taxon>
        <taxon>Pinales</taxon>
        <taxon>Pinaceae</taxon>
        <taxon>Picea</taxon>
    </lineage>
</organism>
<proteinExistence type="evidence at transcript level"/>
<sequence>MDEDKRKKKNKKKKNKSNKASEELAIKAEGASLEEGQGLQGTNTSSIINNETILDTELESKQNRQNAHGPADFSSGEQTAEPETRDSEKTDYNVEPFTAETDEKWQKYSEIKNALQRELAYSQTLRSQLALLEEQMTNCTVSEASKEEEIKRLKDKFKLHMQKEASIEDEIKRFKEEKISWLQKEGTMEKEIKRLKDEKSSWLQREAKTQEEIKSLTDEKQLWLQKEVFREEEIERLKAENNSLLKKEVTKEDEAKGLRFENFSLQKEVVEMKKSLESLSLEHQQLTAQAVAVQTGIQQLERNATVHSQLEQDIAIATTPEVSKQWLGWGSAKDPVAEAARIAEDSRLQKEAAAAIVEKLVIENTELMEKVNELSTIVDQLNKKCSSLAESKVRLQETAQDATALSPLTFKENSLSTKLSNGLGVTNYPSVSIVNNDVTSYTESEIVEIMASQDPVNNDVTSYMESEIVEIMPSQDPVTMEDGENGLSASDSIGTVEEAKQITSNSVREPVDMTFQKTSETVPFSDAPVMGAPIRLVSFLTKYVTGADLVKPKNLVAN</sequence>
<feature type="compositionally biased region" description="Basic and acidic residues" evidence="2">
    <location>
        <begin position="82"/>
        <end position="92"/>
    </location>
</feature>
<protein>
    <submittedName>
        <fullName evidence="3">Uncharacterized protein</fullName>
    </submittedName>
</protein>
<dbReference type="AlphaFoldDB" id="B8LQ87"/>
<feature type="compositionally biased region" description="Basic residues" evidence="2">
    <location>
        <begin position="1"/>
        <end position="17"/>
    </location>
</feature>
<evidence type="ECO:0000256" key="2">
    <source>
        <dbReference type="SAM" id="MobiDB-lite"/>
    </source>
</evidence>
<feature type="coiled-coil region" evidence="1">
    <location>
        <begin position="364"/>
        <end position="398"/>
    </location>
</feature>
<accession>B8LQ87</accession>
<evidence type="ECO:0000313" key="3">
    <source>
        <dbReference type="EMBL" id="ABR17817.1"/>
    </source>
</evidence>
<feature type="compositionally biased region" description="Polar residues" evidence="2">
    <location>
        <begin position="40"/>
        <end position="53"/>
    </location>
</feature>
<feature type="coiled-coil region" evidence="1">
    <location>
        <begin position="192"/>
        <end position="303"/>
    </location>
</feature>
<reference evidence="3" key="1">
    <citation type="submission" date="2007-06" db="EMBL/GenBank/DDBJ databases">
        <title>Full length cDNA sequences from Sitka Spruce (Picea sitchensis).</title>
        <authorList>
            <person name="Ralph S.G."/>
            <person name="Chun H.E."/>
            <person name="Liao N."/>
            <person name="Ali J."/>
            <person name="Reid K."/>
            <person name="Kolosova N."/>
            <person name="Cooper N."/>
            <person name="Cullis C."/>
            <person name="Jancsik S."/>
            <person name="Moore R."/>
            <person name="Mayo M."/>
            <person name="Wagner S."/>
            <person name="Holt R.A."/>
            <person name="Jones S.J.M."/>
            <person name="Marra M.A."/>
            <person name="Ritland C.E."/>
            <person name="Ritland K."/>
            <person name="Bohlmann J."/>
        </authorList>
    </citation>
    <scope>NUCLEOTIDE SEQUENCE</scope>
    <source>
        <tissue evidence="3">Bark</tissue>
    </source>
</reference>
<name>B8LQ87_PICSI</name>
<feature type="region of interest" description="Disordered" evidence="2">
    <location>
        <begin position="1"/>
        <end position="99"/>
    </location>
</feature>
<dbReference type="OMA" id="EENDMHM"/>
<dbReference type="EMBL" id="EF678026">
    <property type="protein sequence ID" value="ABR17817.1"/>
    <property type="molecule type" value="mRNA"/>
</dbReference>
<keyword evidence="1" id="KW-0175">Coiled coil</keyword>
<evidence type="ECO:0000256" key="1">
    <source>
        <dbReference type="SAM" id="Coils"/>
    </source>
</evidence>